<name>A0ABV2N5P8_9HYPH</name>
<evidence type="ECO:0000313" key="2">
    <source>
        <dbReference type="EMBL" id="MET3794135.1"/>
    </source>
</evidence>
<dbReference type="InterPro" id="IPR002654">
    <property type="entry name" value="Glyco_trans_25"/>
</dbReference>
<gene>
    <name evidence="2" type="ORF">ABID37_004375</name>
</gene>
<dbReference type="Pfam" id="PF01755">
    <property type="entry name" value="Glyco_transf_25"/>
    <property type="match status" value="1"/>
</dbReference>
<dbReference type="Proteomes" id="UP001549076">
    <property type="component" value="Unassembled WGS sequence"/>
</dbReference>
<dbReference type="EMBL" id="JBEPML010000021">
    <property type="protein sequence ID" value="MET3794135.1"/>
    <property type="molecule type" value="Genomic_DNA"/>
</dbReference>
<organism evidence="2 3">
    <name type="scientific">Aquamicrobium terrae</name>
    <dbReference type="NCBI Taxonomy" id="1324945"/>
    <lineage>
        <taxon>Bacteria</taxon>
        <taxon>Pseudomonadati</taxon>
        <taxon>Pseudomonadota</taxon>
        <taxon>Alphaproteobacteria</taxon>
        <taxon>Hyphomicrobiales</taxon>
        <taxon>Phyllobacteriaceae</taxon>
        <taxon>Aquamicrobium</taxon>
    </lineage>
</organism>
<keyword evidence="3" id="KW-1185">Reference proteome</keyword>
<evidence type="ECO:0000313" key="3">
    <source>
        <dbReference type="Proteomes" id="UP001549076"/>
    </source>
</evidence>
<evidence type="ECO:0000259" key="1">
    <source>
        <dbReference type="Pfam" id="PF01755"/>
    </source>
</evidence>
<dbReference type="GO" id="GO:0016740">
    <property type="term" value="F:transferase activity"/>
    <property type="evidence" value="ECO:0007669"/>
    <property type="project" value="UniProtKB-KW"/>
</dbReference>
<protein>
    <submittedName>
        <fullName evidence="2">Glycosyl transferase family 25</fullName>
    </submittedName>
</protein>
<reference evidence="2 3" key="1">
    <citation type="submission" date="2024-06" db="EMBL/GenBank/DDBJ databases">
        <title>Genomic Encyclopedia of Type Strains, Phase IV (KMG-IV): sequencing the most valuable type-strain genomes for metagenomic binning, comparative biology and taxonomic classification.</title>
        <authorList>
            <person name="Goeker M."/>
        </authorList>
    </citation>
    <scope>NUCLEOTIDE SEQUENCE [LARGE SCALE GENOMIC DNA]</scope>
    <source>
        <strain evidence="2 3">DSM 27865</strain>
    </source>
</reference>
<sequence length="245" mass="27673">MSTLFAGMEVAFIRVSAVDGKKLTQREIDGWLAGEGNFYHLGPGEVGCFLSHRKCWEFIAEGEDSHSAIFEDDLHFGAGLKDVLVTADWIPNDADIVKLETTLTRTLYQRRQAATIAGRTVRRLHSSQFGSGGYIISRPCAKKLVEESKKIADPVDQFIFNNNLSMALSLKIYHLVPAICIQDLILSQNRFKNYNIGSELSGERPKLQETLRRKILREIQRPIKRISIRLKASLGGMEWKKIPIE</sequence>
<proteinExistence type="predicted"/>
<keyword evidence="2" id="KW-0808">Transferase</keyword>
<accession>A0ABV2N5P8</accession>
<dbReference type="CDD" id="cd06532">
    <property type="entry name" value="Glyco_transf_25"/>
    <property type="match status" value="1"/>
</dbReference>
<comment type="caution">
    <text evidence="2">The sequence shown here is derived from an EMBL/GenBank/DDBJ whole genome shotgun (WGS) entry which is preliminary data.</text>
</comment>
<feature type="domain" description="Glycosyl transferase family 25" evidence="1">
    <location>
        <begin position="2"/>
        <end position="159"/>
    </location>
</feature>